<accession>A0A0E9XD61</accession>
<reference evidence="2" key="2">
    <citation type="journal article" date="2015" name="Fish Shellfish Immunol.">
        <title>Early steps in the European eel (Anguilla anguilla)-Vibrio vulnificus interaction in the gills: Role of the RtxA13 toxin.</title>
        <authorList>
            <person name="Callol A."/>
            <person name="Pajuelo D."/>
            <person name="Ebbesson L."/>
            <person name="Teles M."/>
            <person name="MacKenzie S."/>
            <person name="Amaro C."/>
        </authorList>
    </citation>
    <scope>NUCLEOTIDE SEQUENCE</scope>
</reference>
<keyword evidence="1" id="KW-1133">Transmembrane helix</keyword>
<proteinExistence type="predicted"/>
<reference evidence="2" key="1">
    <citation type="submission" date="2014-11" db="EMBL/GenBank/DDBJ databases">
        <authorList>
            <person name="Amaro Gonzalez C."/>
        </authorList>
    </citation>
    <scope>NUCLEOTIDE SEQUENCE</scope>
</reference>
<evidence type="ECO:0000313" key="2">
    <source>
        <dbReference type="EMBL" id="JAH99628.1"/>
    </source>
</evidence>
<dbReference type="EMBL" id="GBXM01008949">
    <property type="protein sequence ID" value="JAH99628.1"/>
    <property type="molecule type" value="Transcribed_RNA"/>
</dbReference>
<evidence type="ECO:0000256" key="1">
    <source>
        <dbReference type="SAM" id="Phobius"/>
    </source>
</evidence>
<keyword evidence="1" id="KW-0812">Transmembrane</keyword>
<dbReference type="AlphaFoldDB" id="A0A0E9XD61"/>
<sequence>MYKFLHSYFMFIHHVSIFASSFYICICIIFALFA</sequence>
<name>A0A0E9XD61_ANGAN</name>
<keyword evidence="1" id="KW-0472">Membrane</keyword>
<protein>
    <submittedName>
        <fullName evidence="2">Uncharacterized protein</fullName>
    </submittedName>
</protein>
<feature type="transmembrane region" description="Helical" evidence="1">
    <location>
        <begin position="12"/>
        <end position="33"/>
    </location>
</feature>
<organism evidence="2">
    <name type="scientific">Anguilla anguilla</name>
    <name type="common">European freshwater eel</name>
    <name type="synonym">Muraena anguilla</name>
    <dbReference type="NCBI Taxonomy" id="7936"/>
    <lineage>
        <taxon>Eukaryota</taxon>
        <taxon>Metazoa</taxon>
        <taxon>Chordata</taxon>
        <taxon>Craniata</taxon>
        <taxon>Vertebrata</taxon>
        <taxon>Euteleostomi</taxon>
        <taxon>Actinopterygii</taxon>
        <taxon>Neopterygii</taxon>
        <taxon>Teleostei</taxon>
        <taxon>Anguilliformes</taxon>
        <taxon>Anguillidae</taxon>
        <taxon>Anguilla</taxon>
    </lineage>
</organism>